<evidence type="ECO:0000256" key="8">
    <source>
        <dbReference type="ARBA" id="ARBA00023163"/>
    </source>
</evidence>
<dbReference type="Pfam" id="PF04153">
    <property type="entry name" value="NOT2_3_5_C"/>
    <property type="match status" value="1"/>
</dbReference>
<feature type="coiled-coil region" evidence="10">
    <location>
        <begin position="118"/>
        <end position="177"/>
    </location>
</feature>
<keyword evidence="10" id="KW-0175">Coiled coil</keyword>
<keyword evidence="4" id="KW-0963">Cytoplasm</keyword>
<organism evidence="14 15">
    <name type="scientific">Cyclospora cayetanensis</name>
    <dbReference type="NCBI Taxonomy" id="88456"/>
    <lineage>
        <taxon>Eukaryota</taxon>
        <taxon>Sar</taxon>
        <taxon>Alveolata</taxon>
        <taxon>Apicomplexa</taxon>
        <taxon>Conoidasida</taxon>
        <taxon>Coccidia</taxon>
        <taxon>Eucoccidiorida</taxon>
        <taxon>Eimeriorina</taxon>
        <taxon>Eimeriidae</taxon>
        <taxon>Cyclospora</taxon>
    </lineage>
</organism>
<evidence type="ECO:0000256" key="6">
    <source>
        <dbReference type="ARBA" id="ARBA00022553"/>
    </source>
</evidence>
<dbReference type="InterPro" id="IPR038635">
    <property type="entry name" value="CCR4-NOT_su2/3/5_C_sf"/>
</dbReference>
<keyword evidence="7" id="KW-0805">Transcription regulation</keyword>
<dbReference type="PIRSF" id="PIRSF005290">
    <property type="entry name" value="NOT_su_3_5"/>
    <property type="match status" value="1"/>
</dbReference>
<dbReference type="GO" id="GO:0030015">
    <property type="term" value="C:CCR4-NOT core complex"/>
    <property type="evidence" value="ECO:0007669"/>
    <property type="project" value="InterPro"/>
</dbReference>
<dbReference type="AlphaFoldDB" id="A0A1D3CY44"/>
<evidence type="ECO:0000313" key="15">
    <source>
        <dbReference type="Proteomes" id="UP000095192"/>
    </source>
</evidence>
<gene>
    <name evidence="14" type="ORF">cyc_07001</name>
</gene>
<feature type="compositionally biased region" description="Gly residues" evidence="11">
    <location>
        <begin position="297"/>
        <end position="314"/>
    </location>
</feature>
<evidence type="ECO:0000256" key="2">
    <source>
        <dbReference type="ARBA" id="ARBA00004496"/>
    </source>
</evidence>
<dbReference type="InParanoid" id="A0A1D3CY44"/>
<dbReference type="InterPro" id="IPR007282">
    <property type="entry name" value="NOT2/3/5_C"/>
</dbReference>
<feature type="domain" description="CCR4-Not complex component Not N-terminal" evidence="12">
    <location>
        <begin position="4"/>
        <end position="221"/>
    </location>
</feature>
<keyword evidence="9" id="KW-0539">Nucleus</keyword>
<evidence type="ECO:0000259" key="12">
    <source>
        <dbReference type="Pfam" id="PF04065"/>
    </source>
</evidence>
<dbReference type="Proteomes" id="UP000095192">
    <property type="component" value="Unassembled WGS sequence"/>
</dbReference>
<dbReference type="EMBL" id="JROU02001534">
    <property type="protein sequence ID" value="OEH76110.1"/>
    <property type="molecule type" value="Genomic_DNA"/>
</dbReference>
<evidence type="ECO:0000313" key="14">
    <source>
        <dbReference type="EMBL" id="OEH76110.1"/>
    </source>
</evidence>
<sequence length="435" mass="49958">MAEKRRLQQEVDRTLKRVEEGCDAFFELHGKFRVQQSPKIEGELKREIKKLQRFRDLIKAWQAHADIKEKAPLDEARKRIERGMEAFKQCERESKIKAFSKEGLAARQKNPGPEEKQREVLVDALQQLQREMEAHEIELEALNPRKGKRDRDREREKKRLELQIEQHKHHIDKVELVLRLWDKEELQPESIEAISSALKEYLLNSADPDYVFDASVYECITSEAPDTEADIKDSNSDTAHFSLVASLVAASCSDRPLPCDADFSSSASPSSPFFWPPWVPRGDTLPPCLHLRAPWGPSGGPQGAPSTGSGGGSLQGASGSGAPLGPPDCFPKGRFAAADSRDFFKRLQTDALFFAFYFQRGTVQQLHAAQELKAQSWRFHKKFLTWFQRLEEPRVSTDKYEQGTYIYFDYDNGWCSRVKHDFTFEYIYLEDELQE</sequence>
<dbReference type="GO" id="GO:0005737">
    <property type="term" value="C:cytoplasm"/>
    <property type="evidence" value="ECO:0007669"/>
    <property type="project" value="UniProtKB-SubCell"/>
</dbReference>
<evidence type="ECO:0000256" key="11">
    <source>
        <dbReference type="SAM" id="MobiDB-lite"/>
    </source>
</evidence>
<proteinExistence type="inferred from homology"/>
<keyword evidence="6" id="KW-0597">Phosphoprotein</keyword>
<keyword evidence="15" id="KW-1185">Reference proteome</keyword>
<name>A0A1D3CY44_9EIME</name>
<evidence type="ECO:0000256" key="3">
    <source>
        <dbReference type="ARBA" id="ARBA00007682"/>
    </source>
</evidence>
<comment type="similarity">
    <text evidence="3">Belongs to the CNOT2/3/5 family.</text>
</comment>
<reference evidence="14 15" key="1">
    <citation type="journal article" date="2016" name="BMC Genomics">
        <title>Comparative genomics reveals Cyclospora cayetanensis possesses coccidia-like metabolism and invasion components but unique surface antigens.</title>
        <authorList>
            <person name="Liu S."/>
            <person name="Wang L."/>
            <person name="Zheng H."/>
            <person name="Xu Z."/>
            <person name="Roellig D.M."/>
            <person name="Li N."/>
            <person name="Frace M.A."/>
            <person name="Tang K."/>
            <person name="Arrowood M.J."/>
            <person name="Moss D.M."/>
            <person name="Zhang L."/>
            <person name="Feng Y."/>
            <person name="Xiao L."/>
        </authorList>
    </citation>
    <scope>NUCLEOTIDE SEQUENCE [LARGE SCALE GENOMIC DNA]</scope>
    <source>
        <strain evidence="14 15">CHN_HEN01</strain>
    </source>
</reference>
<evidence type="ECO:0000256" key="10">
    <source>
        <dbReference type="SAM" id="Coils"/>
    </source>
</evidence>
<keyword evidence="8" id="KW-0804">Transcription</keyword>
<dbReference type="GO" id="GO:0005634">
    <property type="term" value="C:nucleus"/>
    <property type="evidence" value="ECO:0007669"/>
    <property type="project" value="UniProtKB-SubCell"/>
</dbReference>
<dbReference type="InterPro" id="IPR012270">
    <property type="entry name" value="CCR4-NOT_su3/5"/>
</dbReference>
<protein>
    <submittedName>
        <fullName evidence="14">Not2 not3 not5 domain-containing protein</fullName>
    </submittedName>
</protein>
<dbReference type="Pfam" id="PF04065">
    <property type="entry name" value="Not3"/>
    <property type="match status" value="1"/>
</dbReference>
<evidence type="ECO:0000256" key="7">
    <source>
        <dbReference type="ARBA" id="ARBA00023015"/>
    </source>
</evidence>
<dbReference type="InterPro" id="IPR007207">
    <property type="entry name" value="Not_N"/>
</dbReference>
<comment type="subcellular location">
    <subcellularLocation>
        <location evidence="2">Cytoplasm</location>
    </subcellularLocation>
    <subcellularLocation>
        <location evidence="1">Nucleus</location>
    </subcellularLocation>
</comment>
<feature type="region of interest" description="Disordered" evidence="11">
    <location>
        <begin position="290"/>
        <end position="323"/>
    </location>
</feature>
<accession>A0A1D3CY44</accession>
<dbReference type="InterPro" id="IPR040168">
    <property type="entry name" value="Not2/3/5"/>
</dbReference>
<evidence type="ECO:0000256" key="5">
    <source>
        <dbReference type="ARBA" id="ARBA00022491"/>
    </source>
</evidence>
<evidence type="ECO:0000256" key="4">
    <source>
        <dbReference type="ARBA" id="ARBA00022490"/>
    </source>
</evidence>
<evidence type="ECO:0000256" key="9">
    <source>
        <dbReference type="ARBA" id="ARBA00023242"/>
    </source>
</evidence>
<dbReference type="VEuPathDB" id="ToxoDB:cyc_07001"/>
<keyword evidence="5" id="KW-0678">Repressor</keyword>
<comment type="caution">
    <text evidence="14">The sequence shown here is derived from an EMBL/GenBank/DDBJ whole genome shotgun (WGS) entry which is preliminary data.</text>
</comment>
<dbReference type="PANTHER" id="PTHR23326">
    <property type="entry name" value="CCR4 NOT-RELATED"/>
    <property type="match status" value="1"/>
</dbReference>
<feature type="domain" description="NOT2/NOT3/NOT5 C-terminal" evidence="13">
    <location>
        <begin position="327"/>
        <end position="429"/>
    </location>
</feature>
<dbReference type="Gene3D" id="2.30.30.1020">
    <property type="entry name" value="CCR4-NOT complex subunit 2/3/5, C-terminal domain"/>
    <property type="match status" value="1"/>
</dbReference>
<dbReference type="VEuPathDB" id="ToxoDB:LOC34623044"/>
<evidence type="ECO:0000256" key="1">
    <source>
        <dbReference type="ARBA" id="ARBA00004123"/>
    </source>
</evidence>
<evidence type="ECO:0000259" key="13">
    <source>
        <dbReference type="Pfam" id="PF04153"/>
    </source>
</evidence>
<dbReference type="GO" id="GO:0006355">
    <property type="term" value="P:regulation of DNA-templated transcription"/>
    <property type="evidence" value="ECO:0007669"/>
    <property type="project" value="InterPro"/>
</dbReference>